<feature type="transmembrane region" description="Helical" evidence="1">
    <location>
        <begin position="607"/>
        <end position="628"/>
    </location>
</feature>
<feature type="transmembrane region" description="Helical" evidence="1">
    <location>
        <begin position="185"/>
        <end position="218"/>
    </location>
</feature>
<feature type="transmembrane region" description="Helical" evidence="1">
    <location>
        <begin position="140"/>
        <end position="173"/>
    </location>
</feature>
<organism evidence="2">
    <name type="scientific">hydrothermal vent metagenome</name>
    <dbReference type="NCBI Taxonomy" id="652676"/>
    <lineage>
        <taxon>unclassified sequences</taxon>
        <taxon>metagenomes</taxon>
        <taxon>ecological metagenomes</taxon>
    </lineage>
</organism>
<evidence type="ECO:0000256" key="1">
    <source>
        <dbReference type="SAM" id="Phobius"/>
    </source>
</evidence>
<feature type="transmembrane region" description="Helical" evidence="1">
    <location>
        <begin position="20"/>
        <end position="37"/>
    </location>
</feature>
<accession>A0A3B1D866</accession>
<keyword evidence="1" id="KW-1133">Transmembrane helix</keyword>
<feature type="transmembrane region" description="Helical" evidence="1">
    <location>
        <begin position="91"/>
        <end position="119"/>
    </location>
</feature>
<keyword evidence="1" id="KW-0472">Membrane</keyword>
<feature type="transmembrane region" description="Helical" evidence="1">
    <location>
        <begin position="370"/>
        <end position="391"/>
    </location>
</feature>
<gene>
    <name evidence="2" type="ORF">MNBD_UNCLBAC01-268</name>
</gene>
<evidence type="ECO:0000313" key="2">
    <source>
        <dbReference type="EMBL" id="VAX35001.1"/>
    </source>
</evidence>
<keyword evidence="1" id="KW-0812">Transmembrane</keyword>
<dbReference type="EMBL" id="UOGJ01000022">
    <property type="protein sequence ID" value="VAX35001.1"/>
    <property type="molecule type" value="Genomic_DNA"/>
</dbReference>
<protein>
    <recommendedName>
        <fullName evidence="3">YfhO family protein</fullName>
    </recommendedName>
</protein>
<dbReference type="AlphaFoldDB" id="A0A3B1D866"/>
<name>A0A3B1D866_9ZZZZ</name>
<evidence type="ECO:0008006" key="3">
    <source>
        <dbReference type="Google" id="ProtNLM"/>
    </source>
</evidence>
<dbReference type="Pfam" id="PF09586">
    <property type="entry name" value="YfhO"/>
    <property type="match status" value="1"/>
</dbReference>
<feature type="transmembrane region" description="Helical" evidence="1">
    <location>
        <begin position="411"/>
        <end position="427"/>
    </location>
</feature>
<sequence>MLYRKCVMIFHWKSIKIPVFILLAFGLWCFSFWGFLINQLSLQGDAIAYSEHFYYFINNLSRGVYPLWEPTRDGGVPTEFFLRRIGEFNPLYLIILILYKIGVPYFQSYLIFLALYYFLGMIGFYKLAKEVTKNKTASLVAYLLLMFSSLGTNLFSSFILLIFVPMVWFFYFFIAFNRSPKKYLLLGLTVTLMIILTTYIPFYFVTIFGIFCLCAAGIYFRDLKGLFMRYVQFLNGHKMISGVCFVALCLALIPGIMFQQESKRGEFVLPIRNISSLSGNALDVKHQTLGGGGVVHSEAQGFLTGLKSVELGDFYIPIFTYVILLCGLFVKVNKQMVVLGLSGLLIYLISLNDATVFYKFLYEHIFYFKYFRNFFFFLWVFLLPAGILLLAEQFRLCLKWKIMSKQNVMPLLFIFIIIHPMIVYHHLQNNSTKGNGPYRYRQELQGGKLPYLDLTLPKKVIINKTSENVKSKASNDMYFGTKWFHILRQKLDSDLLEKYLANKILIYNYQPKNFEYPISQDQITTQDSKNIQITRFDVNSLTLQTNLFDKKFLIYNDNYYTGWQAFVDGEQVDLFRTNEAFKGVWVPAGKHVIHFRYGTTGQYFIKYLMLGVFNIMFWYLIWTSAAAFRLREIS</sequence>
<feature type="transmembrane region" description="Helical" evidence="1">
    <location>
        <begin position="239"/>
        <end position="258"/>
    </location>
</feature>
<feature type="transmembrane region" description="Helical" evidence="1">
    <location>
        <begin position="314"/>
        <end position="330"/>
    </location>
</feature>
<feature type="transmembrane region" description="Helical" evidence="1">
    <location>
        <begin position="337"/>
        <end position="358"/>
    </location>
</feature>
<dbReference type="InterPro" id="IPR018580">
    <property type="entry name" value="Uncharacterised_YfhO"/>
</dbReference>
<reference evidence="2" key="1">
    <citation type="submission" date="2018-06" db="EMBL/GenBank/DDBJ databases">
        <authorList>
            <person name="Zhirakovskaya E."/>
        </authorList>
    </citation>
    <scope>NUCLEOTIDE SEQUENCE</scope>
</reference>
<proteinExistence type="predicted"/>